<dbReference type="Gene3D" id="3.90.1580.10">
    <property type="entry name" value="paralog of FGE (formylglycine-generating enzyme)"/>
    <property type="match status" value="1"/>
</dbReference>
<evidence type="ECO:0000259" key="2">
    <source>
        <dbReference type="Pfam" id="PF03781"/>
    </source>
</evidence>
<proteinExistence type="predicted"/>
<evidence type="ECO:0000313" key="4">
    <source>
        <dbReference type="Proteomes" id="UP001169764"/>
    </source>
</evidence>
<keyword evidence="4" id="KW-1185">Reference proteome</keyword>
<dbReference type="PANTHER" id="PTHR23150">
    <property type="entry name" value="SULFATASE MODIFYING FACTOR 1, 2"/>
    <property type="match status" value="1"/>
</dbReference>
<protein>
    <submittedName>
        <fullName evidence="3">Formylglycine-generating enzyme family protein</fullName>
    </submittedName>
</protein>
<feature type="chain" id="PRO_5046588151" evidence="1">
    <location>
        <begin position="18"/>
        <end position="309"/>
    </location>
</feature>
<dbReference type="Pfam" id="PF03781">
    <property type="entry name" value="FGE-sulfatase"/>
    <property type="match status" value="1"/>
</dbReference>
<dbReference type="InterPro" id="IPR051043">
    <property type="entry name" value="Sulfatase_Mod_Factor_Kinase"/>
</dbReference>
<accession>A0ABT8YC67</accession>
<gene>
    <name evidence="3" type="ORF">Q4F19_16095</name>
</gene>
<organism evidence="3 4">
    <name type="scientific">Sphingomonas natans</name>
    <dbReference type="NCBI Taxonomy" id="3063330"/>
    <lineage>
        <taxon>Bacteria</taxon>
        <taxon>Pseudomonadati</taxon>
        <taxon>Pseudomonadota</taxon>
        <taxon>Alphaproteobacteria</taxon>
        <taxon>Sphingomonadales</taxon>
        <taxon>Sphingomonadaceae</taxon>
        <taxon>Sphingomonas</taxon>
    </lineage>
</organism>
<evidence type="ECO:0000256" key="1">
    <source>
        <dbReference type="SAM" id="SignalP"/>
    </source>
</evidence>
<keyword evidence="1" id="KW-0732">Signal</keyword>
<feature type="domain" description="Sulfatase-modifying factor enzyme-like" evidence="2">
    <location>
        <begin position="40"/>
        <end position="298"/>
    </location>
</feature>
<dbReference type="RefSeq" id="WP_303544611.1">
    <property type="nucleotide sequence ID" value="NZ_JAUOTP010000008.1"/>
</dbReference>
<evidence type="ECO:0000313" key="3">
    <source>
        <dbReference type="EMBL" id="MDO6415913.1"/>
    </source>
</evidence>
<dbReference type="InterPro" id="IPR016187">
    <property type="entry name" value="CTDL_fold"/>
</dbReference>
<comment type="caution">
    <text evidence="3">The sequence shown here is derived from an EMBL/GenBank/DDBJ whole genome shotgun (WGS) entry which is preliminary data.</text>
</comment>
<feature type="signal peptide" evidence="1">
    <location>
        <begin position="1"/>
        <end position="17"/>
    </location>
</feature>
<dbReference type="InterPro" id="IPR005532">
    <property type="entry name" value="SUMF_dom"/>
</dbReference>
<dbReference type="SUPFAM" id="SSF56436">
    <property type="entry name" value="C-type lectin-like"/>
    <property type="match status" value="1"/>
</dbReference>
<dbReference type="InterPro" id="IPR042095">
    <property type="entry name" value="SUMF_sf"/>
</dbReference>
<reference evidence="3" key="1">
    <citation type="submission" date="2023-07" db="EMBL/GenBank/DDBJ databases">
        <authorList>
            <person name="Kim M."/>
        </authorList>
    </citation>
    <scope>NUCLEOTIDE SEQUENCE</scope>
    <source>
        <strain evidence="3">BIUV-7</strain>
    </source>
</reference>
<sequence length="309" mass="34040">MRLALLPVAMIAIGAWAAGSPAATAPHRRVRTFQDCSACSAMIALPAGDFWMGSEDGEVGRGKDEGPRQRVQVSRFALAETDVTRAQWRAFVEDTGRPDGLGCAYTELPKDQAGLASWRNLGFPQQDDEPVVCVSWTEAQAYVRWLSAKTGRAYRLPTEAEWEYAARAGTTTPFPWGRDPSHDQANYGADECCTPATSGRDRWRHTSPVQSFPPNRFGLYDMIGNVWQWTQDCYVDTLAGRPARAVAVETEGCPFRVARGGTWGDPPALIRSASRNYAPPPRRIIADYRSAGFGLRVATSDISPRKRAR</sequence>
<dbReference type="Proteomes" id="UP001169764">
    <property type="component" value="Unassembled WGS sequence"/>
</dbReference>
<dbReference type="PANTHER" id="PTHR23150:SF35">
    <property type="entry name" value="BLL6746 PROTEIN"/>
    <property type="match status" value="1"/>
</dbReference>
<dbReference type="EMBL" id="JAUOTP010000008">
    <property type="protein sequence ID" value="MDO6415913.1"/>
    <property type="molecule type" value="Genomic_DNA"/>
</dbReference>
<name>A0ABT8YC67_9SPHN</name>